<comment type="caution">
    <text evidence="1">The sequence shown here is derived from an EMBL/GenBank/DDBJ whole genome shotgun (WGS) entry which is preliminary data.</text>
</comment>
<proteinExistence type="predicted"/>
<evidence type="ECO:0000313" key="1">
    <source>
        <dbReference type="EMBL" id="MFD1570211.1"/>
    </source>
</evidence>
<name>A0ABD6BYR6_9EURY</name>
<keyword evidence="2" id="KW-1185">Reference proteome</keyword>
<protein>
    <submittedName>
        <fullName evidence="1">Uncharacterized protein</fullName>
    </submittedName>
</protein>
<dbReference type="RefSeq" id="WP_256396988.1">
    <property type="nucleotide sequence ID" value="NZ_JANHDL010000004.1"/>
</dbReference>
<accession>A0ABD6BYR6</accession>
<dbReference type="Proteomes" id="UP001597185">
    <property type="component" value="Unassembled WGS sequence"/>
</dbReference>
<reference evidence="1 2" key="1">
    <citation type="journal article" date="2019" name="Int. J. Syst. Evol. Microbiol.">
        <title>The Global Catalogue of Microorganisms (GCM) 10K type strain sequencing project: providing services to taxonomists for standard genome sequencing and annotation.</title>
        <authorList>
            <consortium name="The Broad Institute Genomics Platform"/>
            <consortium name="The Broad Institute Genome Sequencing Center for Infectious Disease"/>
            <person name="Wu L."/>
            <person name="Ma J."/>
        </authorList>
    </citation>
    <scope>NUCLEOTIDE SEQUENCE [LARGE SCALE GENOMIC DNA]</scope>
    <source>
        <strain evidence="1 2">CGMCC 1.12689</strain>
    </source>
</reference>
<gene>
    <name evidence="1" type="ORF">ACFR9T_06365</name>
</gene>
<dbReference type="AlphaFoldDB" id="A0ABD6BYR6"/>
<evidence type="ECO:0000313" key="2">
    <source>
        <dbReference type="Proteomes" id="UP001597185"/>
    </source>
</evidence>
<organism evidence="1 2">
    <name type="scientific">Halorubrum laminariae</name>
    <dbReference type="NCBI Taxonomy" id="1433523"/>
    <lineage>
        <taxon>Archaea</taxon>
        <taxon>Methanobacteriati</taxon>
        <taxon>Methanobacteriota</taxon>
        <taxon>Stenosarchaea group</taxon>
        <taxon>Halobacteria</taxon>
        <taxon>Halobacteriales</taxon>
        <taxon>Haloferacaceae</taxon>
        <taxon>Halorubrum</taxon>
    </lineage>
</organism>
<dbReference type="EMBL" id="JBHUDB010000002">
    <property type="protein sequence ID" value="MFD1570211.1"/>
    <property type="molecule type" value="Genomic_DNA"/>
</dbReference>
<sequence length="424" mass="45916">MAEDLPWMRSNPKAVTGDEEVLFREEQEEWDASIEESRSLFFFDQIATTIGPPVKTKTETLDVVGQQEGGPIILMGLDSEQEPNNSNHGPPEEHASMVASMLENVTNGNDGIIVLGAADNGDDVVKYWRGDVGNDPQVDEEVTFISGADNIRNVDFTDYAMIGIPSSNNQINGGTALTSSENRALIDRQFDIAMFVNEGGALLGKTQHGFSDSESWEYISPLANISASQDSFDSITVTDAGKHLGLTQNGMDGWCCYHERLHEDSVPDFLDVLIRKGGSSGPPAAIGGHDVIIEPAVRVESTGPTTVEAETVVQYKITLDNALNNHERNVDLLFRVTRDGGIQEGDITLTDGTATADGSALTSVITDEPIALSSGVSEEFTTTLSFNTHDTYHVEIDALDADTGEVPARLPFDVTSIDRRHIEK</sequence>